<evidence type="ECO:0000313" key="2">
    <source>
        <dbReference type="Proteomes" id="UP001629246"/>
    </source>
</evidence>
<gene>
    <name evidence="1" type="ORF">PQR62_01690</name>
</gene>
<keyword evidence="2" id="KW-1185">Reference proteome</keyword>
<dbReference type="Proteomes" id="UP001629246">
    <property type="component" value="Unassembled WGS sequence"/>
</dbReference>
<accession>A0ABW9A3F2</accession>
<name>A0ABW9A3F2_9BURK</name>
<organism evidence="1 2">
    <name type="scientific">Herbaspirillum lusitanum</name>
    <dbReference type="NCBI Taxonomy" id="213312"/>
    <lineage>
        <taxon>Bacteria</taxon>
        <taxon>Pseudomonadati</taxon>
        <taxon>Pseudomonadota</taxon>
        <taxon>Betaproteobacteria</taxon>
        <taxon>Burkholderiales</taxon>
        <taxon>Oxalobacteraceae</taxon>
        <taxon>Herbaspirillum</taxon>
    </lineage>
</organism>
<sequence>MNALFFNVIDTRTQELDVKKKNSLLTCISRMKDAHQIACDAIADISGNSRSIDGSASLTVTREMFQQYREAVRSAGLLASQAQIILAEFDDE</sequence>
<dbReference type="EMBL" id="JAQQFM010000001">
    <property type="protein sequence ID" value="MFL9922959.1"/>
    <property type="molecule type" value="Genomic_DNA"/>
</dbReference>
<evidence type="ECO:0000313" key="1">
    <source>
        <dbReference type="EMBL" id="MFL9922959.1"/>
    </source>
</evidence>
<dbReference type="RefSeq" id="WP_408154121.1">
    <property type="nucleotide sequence ID" value="NZ_JAQQFM010000001.1"/>
</dbReference>
<comment type="caution">
    <text evidence="1">The sequence shown here is derived from an EMBL/GenBank/DDBJ whole genome shotgun (WGS) entry which is preliminary data.</text>
</comment>
<proteinExistence type="predicted"/>
<reference evidence="1 2" key="1">
    <citation type="journal article" date="2024" name="Chem. Sci.">
        <title>Discovery of megapolipeptins by genome mining of a Burkholderiales bacteria collection.</title>
        <authorList>
            <person name="Paulo B.S."/>
            <person name="Recchia M.J.J."/>
            <person name="Lee S."/>
            <person name="Fergusson C.H."/>
            <person name="Romanowski S.B."/>
            <person name="Hernandez A."/>
            <person name="Krull N."/>
            <person name="Liu D.Y."/>
            <person name="Cavanagh H."/>
            <person name="Bos A."/>
            <person name="Gray C.A."/>
            <person name="Murphy B.T."/>
            <person name="Linington R.G."/>
            <person name="Eustaquio A.S."/>
        </authorList>
    </citation>
    <scope>NUCLEOTIDE SEQUENCE [LARGE SCALE GENOMIC DNA]</scope>
    <source>
        <strain evidence="1 2">RL21-008-BIB-A</strain>
    </source>
</reference>
<protein>
    <submittedName>
        <fullName evidence="1">Uncharacterized protein</fullName>
    </submittedName>
</protein>